<feature type="transmembrane region" description="Helical" evidence="1">
    <location>
        <begin position="6"/>
        <end position="24"/>
    </location>
</feature>
<keyword evidence="1" id="KW-0472">Membrane</keyword>
<keyword evidence="1" id="KW-0812">Transmembrane</keyword>
<accession>A0A0E0BKB0</accession>
<reference evidence="2" key="1">
    <citation type="submission" date="2015-04" db="UniProtKB">
        <authorList>
            <consortium name="EnsemblPlants"/>
        </authorList>
    </citation>
    <scope>IDENTIFICATION</scope>
</reference>
<evidence type="ECO:0000313" key="2">
    <source>
        <dbReference type="EnsemblPlants" id="OGLUM11G16670.1"/>
    </source>
</evidence>
<reference evidence="2" key="2">
    <citation type="submission" date="2018-05" db="EMBL/GenBank/DDBJ databases">
        <title>OgluRS3 (Oryza glumaepatula Reference Sequence Version 3).</title>
        <authorList>
            <person name="Zhang J."/>
            <person name="Kudrna D."/>
            <person name="Lee S."/>
            <person name="Talag J."/>
            <person name="Welchert J."/>
            <person name="Wing R.A."/>
        </authorList>
    </citation>
    <scope>NUCLEOTIDE SEQUENCE [LARGE SCALE GENOMIC DNA]</scope>
</reference>
<dbReference type="Proteomes" id="UP000026961">
    <property type="component" value="Chromosome 11"/>
</dbReference>
<protein>
    <submittedName>
        <fullName evidence="2">Uncharacterized protein</fullName>
    </submittedName>
</protein>
<dbReference type="Pfam" id="PF12435">
    <property type="entry name" value="DUF3678"/>
    <property type="match status" value="1"/>
</dbReference>
<name>A0A0E0BKB0_9ORYZ</name>
<organism evidence="2">
    <name type="scientific">Oryza glumipatula</name>
    <dbReference type="NCBI Taxonomy" id="40148"/>
    <lineage>
        <taxon>Eukaryota</taxon>
        <taxon>Viridiplantae</taxon>
        <taxon>Streptophyta</taxon>
        <taxon>Embryophyta</taxon>
        <taxon>Tracheophyta</taxon>
        <taxon>Spermatophyta</taxon>
        <taxon>Magnoliopsida</taxon>
        <taxon>Liliopsida</taxon>
        <taxon>Poales</taxon>
        <taxon>Poaceae</taxon>
        <taxon>BOP clade</taxon>
        <taxon>Oryzoideae</taxon>
        <taxon>Oryzeae</taxon>
        <taxon>Oryzinae</taxon>
        <taxon>Oryza</taxon>
    </lineage>
</organism>
<keyword evidence="1" id="KW-1133">Transmembrane helix</keyword>
<evidence type="ECO:0000313" key="3">
    <source>
        <dbReference type="Proteomes" id="UP000026961"/>
    </source>
</evidence>
<evidence type="ECO:0000256" key="1">
    <source>
        <dbReference type="SAM" id="Phobius"/>
    </source>
</evidence>
<dbReference type="HOGENOM" id="CLU_1362291_0_0_1"/>
<dbReference type="EnsemblPlants" id="OGLUM11G16670.1">
    <property type="protein sequence ID" value="OGLUM11G16670.1"/>
    <property type="gene ID" value="OGLUM11G16670"/>
</dbReference>
<proteinExistence type="predicted"/>
<dbReference type="Gramene" id="OGLUM11G16670.1">
    <property type="protein sequence ID" value="OGLUM11G16670.1"/>
    <property type="gene ID" value="OGLUM11G16670"/>
</dbReference>
<keyword evidence="3" id="KW-1185">Reference proteome</keyword>
<dbReference type="InterPro" id="IPR022146">
    <property type="entry name" value="DUF3678"/>
</dbReference>
<sequence length="201" mass="23223">MFFYFGLVSGFVVGLWVVFCAILFKRSWRVAYFRQFDKLYDKWCRGSGGAHHGRDLPSAYHLFRPRLHLSSGGGEVEEEEEGVWRRRRRLGFPPPESPERVATWADQVTSNIVRVGTGLRRPPPRRYLRDSDIGIDSASTLSSRLTHFQLDHPFKRVATMISATDHHRARAYAIKLWVVTALPPRAVVPPPVVHLYWLLER</sequence>
<dbReference type="AlphaFoldDB" id="A0A0E0BKB0"/>